<evidence type="ECO:0000256" key="1">
    <source>
        <dbReference type="ARBA" id="ARBA00023122"/>
    </source>
</evidence>
<dbReference type="InterPro" id="IPR046342">
    <property type="entry name" value="CBS_dom_sf"/>
</dbReference>
<dbReference type="InterPro" id="IPR007055">
    <property type="entry name" value="BON_dom"/>
</dbReference>
<dbReference type="PIRSF" id="PIRSF036990">
    <property type="entry name" value="UCP036990_CBS_BON"/>
    <property type="match status" value="1"/>
</dbReference>
<protein>
    <submittedName>
        <fullName evidence="5">CBS domain-containing protein</fullName>
    </submittedName>
</protein>
<feature type="domain" description="CBS" evidence="4">
    <location>
        <begin position="92"/>
        <end position="148"/>
    </location>
</feature>
<name>A0ABN1QV99_9PSEU</name>
<comment type="caution">
    <text evidence="5">The sequence shown here is derived from an EMBL/GenBank/DDBJ whole genome shotgun (WGS) entry which is preliminary data.</text>
</comment>
<reference evidence="5 6" key="1">
    <citation type="journal article" date="2019" name="Int. J. Syst. Evol. Microbiol.">
        <title>The Global Catalogue of Microorganisms (GCM) 10K type strain sequencing project: providing services to taxonomists for standard genome sequencing and annotation.</title>
        <authorList>
            <consortium name="The Broad Institute Genomics Platform"/>
            <consortium name="The Broad Institute Genome Sequencing Center for Infectious Disease"/>
            <person name="Wu L."/>
            <person name="Ma J."/>
        </authorList>
    </citation>
    <scope>NUCLEOTIDE SEQUENCE [LARGE SCALE GENOMIC DNA]</scope>
    <source>
        <strain evidence="5 6">JCM 11117</strain>
    </source>
</reference>
<keyword evidence="6" id="KW-1185">Reference proteome</keyword>
<keyword evidence="1 2" id="KW-0129">CBS domain</keyword>
<dbReference type="Gene3D" id="3.10.580.10">
    <property type="entry name" value="CBS-domain"/>
    <property type="match status" value="1"/>
</dbReference>
<dbReference type="InterPro" id="IPR051257">
    <property type="entry name" value="Diverse_CBS-Domain"/>
</dbReference>
<evidence type="ECO:0000256" key="2">
    <source>
        <dbReference type="PROSITE-ProRule" id="PRU00703"/>
    </source>
</evidence>
<evidence type="ECO:0000313" key="6">
    <source>
        <dbReference type="Proteomes" id="UP001499967"/>
    </source>
</evidence>
<dbReference type="PROSITE" id="PS51371">
    <property type="entry name" value="CBS"/>
    <property type="match status" value="2"/>
</dbReference>
<dbReference type="CDD" id="cd04586">
    <property type="entry name" value="CBS_pair_BON_assoc"/>
    <property type="match status" value="1"/>
</dbReference>
<dbReference type="RefSeq" id="WP_343943655.1">
    <property type="nucleotide sequence ID" value="NZ_BAAAHP010000137.1"/>
</dbReference>
<sequence>MKTSTVADVMTRRVLTARPAMPLKELARVLIEHRLSALPVLDPDDRVVGVVSERDLLSKQARPLPGRRHWWQRRRVREEIRRAGGDTVGQVMTPSPVTVSPSARITEAARRMIEHGVKRLPVVDDDGKLVGVVSRADLVRVFVRSDDEIRDAVVQQVFRQVLWVDPTEVEVSVTDGIVTMTGTVEQRSTAEIAERLVHRLDGVVDVVSALEFRFDDGGVEGRRARPAYGTVG</sequence>
<proteinExistence type="predicted"/>
<dbReference type="PROSITE" id="PS50914">
    <property type="entry name" value="BON"/>
    <property type="match status" value="1"/>
</dbReference>
<dbReference type="Gene3D" id="3.30.1340.30">
    <property type="match status" value="1"/>
</dbReference>
<dbReference type="Proteomes" id="UP001499967">
    <property type="component" value="Unassembled WGS sequence"/>
</dbReference>
<gene>
    <name evidence="5" type="ORF">GCM10009559_46660</name>
</gene>
<feature type="domain" description="CBS" evidence="4">
    <location>
        <begin position="10"/>
        <end position="66"/>
    </location>
</feature>
<evidence type="ECO:0000313" key="5">
    <source>
        <dbReference type="EMBL" id="GAA0947520.1"/>
    </source>
</evidence>
<evidence type="ECO:0000259" key="3">
    <source>
        <dbReference type="PROSITE" id="PS50914"/>
    </source>
</evidence>
<dbReference type="Pfam" id="PF04972">
    <property type="entry name" value="BON"/>
    <property type="match status" value="1"/>
</dbReference>
<dbReference type="InterPro" id="IPR017080">
    <property type="entry name" value="UCP036990_CBS_BON"/>
</dbReference>
<dbReference type="SMART" id="SM00116">
    <property type="entry name" value="CBS"/>
    <property type="match status" value="2"/>
</dbReference>
<dbReference type="InterPro" id="IPR000644">
    <property type="entry name" value="CBS_dom"/>
</dbReference>
<dbReference type="EMBL" id="BAAAHP010000137">
    <property type="protein sequence ID" value="GAA0947520.1"/>
    <property type="molecule type" value="Genomic_DNA"/>
</dbReference>
<dbReference type="SUPFAM" id="SSF54631">
    <property type="entry name" value="CBS-domain pair"/>
    <property type="match status" value="1"/>
</dbReference>
<feature type="domain" description="BON" evidence="3">
    <location>
        <begin position="146"/>
        <end position="214"/>
    </location>
</feature>
<accession>A0ABN1QV99</accession>
<dbReference type="PANTHER" id="PTHR43080:SF29">
    <property type="entry name" value="OS02G0818000 PROTEIN"/>
    <property type="match status" value="1"/>
</dbReference>
<dbReference type="Pfam" id="PF00571">
    <property type="entry name" value="CBS"/>
    <property type="match status" value="2"/>
</dbReference>
<evidence type="ECO:0000259" key="4">
    <source>
        <dbReference type="PROSITE" id="PS51371"/>
    </source>
</evidence>
<organism evidence="5 6">
    <name type="scientific">Pseudonocardia zijingensis</name>
    <dbReference type="NCBI Taxonomy" id="153376"/>
    <lineage>
        <taxon>Bacteria</taxon>
        <taxon>Bacillati</taxon>
        <taxon>Actinomycetota</taxon>
        <taxon>Actinomycetes</taxon>
        <taxon>Pseudonocardiales</taxon>
        <taxon>Pseudonocardiaceae</taxon>
        <taxon>Pseudonocardia</taxon>
    </lineage>
</organism>
<dbReference type="PANTHER" id="PTHR43080">
    <property type="entry name" value="CBS DOMAIN-CONTAINING PROTEIN CBSX3, MITOCHONDRIAL"/>
    <property type="match status" value="1"/>
</dbReference>